<evidence type="ECO:0000256" key="2">
    <source>
        <dbReference type="SAM" id="SignalP"/>
    </source>
</evidence>
<name>A0AAD5Y5F5_9FUNG</name>
<dbReference type="EMBL" id="JADGKB010000131">
    <property type="protein sequence ID" value="KAJ3252753.1"/>
    <property type="molecule type" value="Genomic_DNA"/>
</dbReference>
<gene>
    <name evidence="3" type="ORF">HK103_001309</name>
</gene>
<sequence>MHRNNQIMFGSVKTYFCLFVLSAYVSAIAAPYQENAPDLAIRDGGVTAYANLGKREAMPEPVPKGKKKKGKKKKAKKAKKGKKKKAKKAKKA</sequence>
<protein>
    <submittedName>
        <fullName evidence="3">Uncharacterized protein</fullName>
    </submittedName>
</protein>
<evidence type="ECO:0000256" key="1">
    <source>
        <dbReference type="SAM" id="MobiDB-lite"/>
    </source>
</evidence>
<feature type="signal peptide" evidence="2">
    <location>
        <begin position="1"/>
        <end position="29"/>
    </location>
</feature>
<reference evidence="3" key="1">
    <citation type="submission" date="2020-05" db="EMBL/GenBank/DDBJ databases">
        <title>Phylogenomic resolution of chytrid fungi.</title>
        <authorList>
            <person name="Stajich J.E."/>
            <person name="Amses K."/>
            <person name="Simmons R."/>
            <person name="Seto K."/>
            <person name="Myers J."/>
            <person name="Bonds A."/>
            <person name="Quandt C.A."/>
            <person name="Barry K."/>
            <person name="Liu P."/>
            <person name="Grigoriev I."/>
            <person name="Longcore J.E."/>
            <person name="James T.Y."/>
        </authorList>
    </citation>
    <scope>NUCLEOTIDE SEQUENCE</scope>
    <source>
        <strain evidence="3">PLAUS21</strain>
    </source>
</reference>
<comment type="caution">
    <text evidence="3">The sequence shown here is derived from an EMBL/GenBank/DDBJ whole genome shotgun (WGS) entry which is preliminary data.</text>
</comment>
<evidence type="ECO:0000313" key="4">
    <source>
        <dbReference type="Proteomes" id="UP001210925"/>
    </source>
</evidence>
<keyword evidence="2" id="KW-0732">Signal</keyword>
<dbReference type="AlphaFoldDB" id="A0AAD5Y5F5"/>
<feature type="region of interest" description="Disordered" evidence="1">
    <location>
        <begin position="52"/>
        <end position="92"/>
    </location>
</feature>
<evidence type="ECO:0000313" key="3">
    <source>
        <dbReference type="EMBL" id="KAJ3252753.1"/>
    </source>
</evidence>
<organism evidence="3 4">
    <name type="scientific">Boothiomyces macroporosus</name>
    <dbReference type="NCBI Taxonomy" id="261099"/>
    <lineage>
        <taxon>Eukaryota</taxon>
        <taxon>Fungi</taxon>
        <taxon>Fungi incertae sedis</taxon>
        <taxon>Chytridiomycota</taxon>
        <taxon>Chytridiomycota incertae sedis</taxon>
        <taxon>Chytridiomycetes</taxon>
        <taxon>Rhizophydiales</taxon>
        <taxon>Terramycetaceae</taxon>
        <taxon>Boothiomyces</taxon>
    </lineage>
</organism>
<dbReference type="Proteomes" id="UP001210925">
    <property type="component" value="Unassembled WGS sequence"/>
</dbReference>
<proteinExistence type="predicted"/>
<feature type="chain" id="PRO_5042139404" evidence="2">
    <location>
        <begin position="30"/>
        <end position="92"/>
    </location>
</feature>
<accession>A0AAD5Y5F5</accession>
<feature type="compositionally biased region" description="Basic residues" evidence="1">
    <location>
        <begin position="64"/>
        <end position="92"/>
    </location>
</feature>
<keyword evidence="4" id="KW-1185">Reference proteome</keyword>